<feature type="domain" description="HTH cro/C1-type" evidence="2">
    <location>
        <begin position="8"/>
        <end position="62"/>
    </location>
</feature>
<evidence type="ECO:0000313" key="4">
    <source>
        <dbReference type="Proteomes" id="UP000241639"/>
    </source>
</evidence>
<dbReference type="InterPro" id="IPR001387">
    <property type="entry name" value="Cro/C1-type_HTH"/>
</dbReference>
<dbReference type="AlphaFoldDB" id="A0A2T4ZCH0"/>
<organism evidence="3 4">
    <name type="scientific">Desmospora activa DSM 45169</name>
    <dbReference type="NCBI Taxonomy" id="1121389"/>
    <lineage>
        <taxon>Bacteria</taxon>
        <taxon>Bacillati</taxon>
        <taxon>Bacillota</taxon>
        <taxon>Bacilli</taxon>
        <taxon>Bacillales</taxon>
        <taxon>Thermoactinomycetaceae</taxon>
        <taxon>Desmospora</taxon>
    </lineage>
</organism>
<gene>
    <name evidence="3" type="ORF">C8J48_2211</name>
</gene>
<accession>A0A2T4ZCH0</accession>
<dbReference type="EMBL" id="PZZP01000001">
    <property type="protein sequence ID" value="PTM59584.1"/>
    <property type="molecule type" value="Genomic_DNA"/>
</dbReference>
<comment type="caution">
    <text evidence="3">The sequence shown here is derived from an EMBL/GenBank/DDBJ whole genome shotgun (WGS) entry which is preliminary data.</text>
</comment>
<protein>
    <submittedName>
        <fullName evidence="3">DNA-binding XRE family transcriptional regulator</fullName>
    </submittedName>
</protein>
<dbReference type="Pfam" id="PF01381">
    <property type="entry name" value="HTH_3"/>
    <property type="match status" value="1"/>
</dbReference>
<evidence type="ECO:0000313" key="3">
    <source>
        <dbReference type="EMBL" id="PTM59584.1"/>
    </source>
</evidence>
<dbReference type="SMART" id="SM00530">
    <property type="entry name" value="HTH_XRE"/>
    <property type="match status" value="1"/>
</dbReference>
<keyword evidence="1 3" id="KW-0238">DNA-binding</keyword>
<dbReference type="CDD" id="cd00093">
    <property type="entry name" value="HTH_XRE"/>
    <property type="match status" value="1"/>
</dbReference>
<proteinExistence type="predicted"/>
<dbReference type="Proteomes" id="UP000241639">
    <property type="component" value="Unassembled WGS sequence"/>
</dbReference>
<keyword evidence="4" id="KW-1185">Reference proteome</keyword>
<dbReference type="OrthoDB" id="72638at2"/>
<dbReference type="RefSeq" id="WP_107726685.1">
    <property type="nucleotide sequence ID" value="NZ_PZZP01000001.1"/>
</dbReference>
<reference evidence="3 4" key="1">
    <citation type="submission" date="2018-04" db="EMBL/GenBank/DDBJ databases">
        <title>Genomic Encyclopedia of Archaeal and Bacterial Type Strains, Phase II (KMG-II): from individual species to whole genera.</title>
        <authorList>
            <person name="Goeker M."/>
        </authorList>
    </citation>
    <scope>NUCLEOTIDE SEQUENCE [LARGE SCALE GENOMIC DNA]</scope>
    <source>
        <strain evidence="3 4">DSM 45169</strain>
    </source>
</reference>
<sequence>MNTFSERLKSLRNKSGLSQSELATRLSIAKSTLAMYETGKREPGFETAQRIADFFNVTLDYLTGRTDNPTGYPSHLKDLPPMERLGQFIKENEFKDLFFHRSGDYFDDLTSKEVDELIMSLLEVRKERLRMEAEDRRKSEEHERKE</sequence>
<dbReference type="GO" id="GO:0003677">
    <property type="term" value="F:DNA binding"/>
    <property type="evidence" value="ECO:0007669"/>
    <property type="project" value="UniProtKB-KW"/>
</dbReference>
<evidence type="ECO:0000259" key="2">
    <source>
        <dbReference type="PROSITE" id="PS50943"/>
    </source>
</evidence>
<dbReference type="SUPFAM" id="SSF47413">
    <property type="entry name" value="lambda repressor-like DNA-binding domains"/>
    <property type="match status" value="1"/>
</dbReference>
<name>A0A2T4ZCH0_9BACL</name>
<dbReference type="PANTHER" id="PTHR46558:SF11">
    <property type="entry name" value="HTH-TYPE TRANSCRIPTIONAL REGULATOR XRE"/>
    <property type="match status" value="1"/>
</dbReference>
<dbReference type="PROSITE" id="PS50943">
    <property type="entry name" value="HTH_CROC1"/>
    <property type="match status" value="1"/>
</dbReference>
<evidence type="ECO:0000256" key="1">
    <source>
        <dbReference type="ARBA" id="ARBA00023125"/>
    </source>
</evidence>
<dbReference type="Gene3D" id="1.10.260.40">
    <property type="entry name" value="lambda repressor-like DNA-binding domains"/>
    <property type="match status" value="1"/>
</dbReference>
<dbReference type="PANTHER" id="PTHR46558">
    <property type="entry name" value="TRACRIPTIONAL REGULATORY PROTEIN-RELATED-RELATED"/>
    <property type="match status" value="1"/>
</dbReference>
<dbReference type="InterPro" id="IPR010982">
    <property type="entry name" value="Lambda_DNA-bd_dom_sf"/>
</dbReference>